<evidence type="ECO:0000256" key="7">
    <source>
        <dbReference type="PROSITE-ProRule" id="PRU00221"/>
    </source>
</evidence>
<accession>A0AAU9SFV1</accession>
<dbReference type="InterPro" id="IPR033010">
    <property type="entry name" value="Cdc20/Fizzy"/>
</dbReference>
<keyword evidence="9" id="KW-1185">Reference proteome</keyword>
<evidence type="ECO:0000256" key="4">
    <source>
        <dbReference type="ARBA" id="ARBA00022776"/>
    </source>
</evidence>
<dbReference type="InterPro" id="IPR036322">
    <property type="entry name" value="WD40_repeat_dom_sf"/>
</dbReference>
<dbReference type="PANTHER" id="PTHR19918:SF8">
    <property type="entry name" value="FI02843P"/>
    <property type="match status" value="1"/>
</dbReference>
<dbReference type="GO" id="GO:1905786">
    <property type="term" value="P:positive regulation of anaphase-promoting complex-dependent catabolic process"/>
    <property type="evidence" value="ECO:0007669"/>
    <property type="project" value="TreeGrafter"/>
</dbReference>
<dbReference type="PANTHER" id="PTHR19918">
    <property type="entry name" value="CELL DIVISION CYCLE 20 CDC20 FIZZY -RELATED"/>
    <property type="match status" value="1"/>
</dbReference>
<keyword evidence="1 7" id="KW-0853">WD repeat</keyword>
<dbReference type="GO" id="GO:1990757">
    <property type="term" value="F:ubiquitin ligase activator activity"/>
    <property type="evidence" value="ECO:0007669"/>
    <property type="project" value="TreeGrafter"/>
</dbReference>
<keyword evidence="5" id="KW-0131">Cell cycle</keyword>
<evidence type="ECO:0000256" key="1">
    <source>
        <dbReference type="ARBA" id="ARBA00022574"/>
    </source>
</evidence>
<evidence type="ECO:0000256" key="2">
    <source>
        <dbReference type="ARBA" id="ARBA00022618"/>
    </source>
</evidence>
<dbReference type="GO" id="GO:0010997">
    <property type="term" value="F:anaphase-promoting complex binding"/>
    <property type="evidence" value="ECO:0007669"/>
    <property type="project" value="InterPro"/>
</dbReference>
<proteinExistence type="predicted"/>
<evidence type="ECO:0000256" key="6">
    <source>
        <dbReference type="ARBA" id="ARBA00023425"/>
    </source>
</evidence>
<dbReference type="GO" id="GO:0005680">
    <property type="term" value="C:anaphase-promoting complex"/>
    <property type="evidence" value="ECO:0007669"/>
    <property type="project" value="TreeGrafter"/>
</dbReference>
<keyword evidence="3" id="KW-0677">Repeat</keyword>
<gene>
    <name evidence="8" type="ORF">TAV2_LOCUS17416</name>
</gene>
<dbReference type="SUPFAM" id="SSF50978">
    <property type="entry name" value="WD40 repeat-like"/>
    <property type="match status" value="1"/>
</dbReference>
<dbReference type="Proteomes" id="UP000836841">
    <property type="component" value="Chromosome 5"/>
</dbReference>
<evidence type="ECO:0000256" key="5">
    <source>
        <dbReference type="ARBA" id="ARBA00023306"/>
    </source>
</evidence>
<dbReference type="AlphaFoldDB" id="A0AAU9SFV1"/>
<feature type="repeat" description="WD" evidence="7">
    <location>
        <begin position="17"/>
        <end position="58"/>
    </location>
</feature>
<sequence length="222" mass="25567">MYLWDASRGSISELVTIDEDEGPVTSVSWALDRHKLAIGLNNSEVQLWDSAANRQVSTLKGVHQKLDSSNYSQLSARLLFQRRFLPRNSSKENLDRFIPNRPAIYFDFAHYTLTDGKGKGEHVSSFSPSREAYMKQLAEVLNLNRTCILPFRNKPQPRATLSFRDYYAFREQQPAVPRHIHIPQTLQRILDLLVLVDDFYLHLLYWGSANVVAIAVDRTVYL</sequence>
<protein>
    <submittedName>
        <fullName evidence="8">Uncharacterized protein</fullName>
    </submittedName>
</protein>
<organism evidence="8 9">
    <name type="scientific">Thlaspi arvense</name>
    <name type="common">Field penny-cress</name>
    <dbReference type="NCBI Taxonomy" id="13288"/>
    <lineage>
        <taxon>Eukaryota</taxon>
        <taxon>Viridiplantae</taxon>
        <taxon>Streptophyta</taxon>
        <taxon>Embryophyta</taxon>
        <taxon>Tracheophyta</taxon>
        <taxon>Spermatophyta</taxon>
        <taxon>Magnoliopsida</taxon>
        <taxon>eudicotyledons</taxon>
        <taxon>Gunneridae</taxon>
        <taxon>Pentapetalae</taxon>
        <taxon>rosids</taxon>
        <taxon>malvids</taxon>
        <taxon>Brassicales</taxon>
        <taxon>Brassicaceae</taxon>
        <taxon>Thlaspideae</taxon>
        <taxon>Thlaspi</taxon>
    </lineage>
</organism>
<evidence type="ECO:0000313" key="9">
    <source>
        <dbReference type="Proteomes" id="UP000836841"/>
    </source>
</evidence>
<reference evidence="8 9" key="1">
    <citation type="submission" date="2022-03" db="EMBL/GenBank/DDBJ databases">
        <authorList>
            <person name="Nunn A."/>
            <person name="Chopra R."/>
            <person name="Nunn A."/>
            <person name="Contreras Garrido A."/>
        </authorList>
    </citation>
    <scope>NUCLEOTIDE SEQUENCE [LARGE SCALE GENOMIC DNA]</scope>
</reference>
<dbReference type="GO" id="GO:0031145">
    <property type="term" value="P:anaphase-promoting complex-dependent catabolic process"/>
    <property type="evidence" value="ECO:0007669"/>
    <property type="project" value="TreeGrafter"/>
</dbReference>
<dbReference type="Gene3D" id="2.130.10.10">
    <property type="entry name" value="YVTN repeat-like/Quinoprotein amine dehydrogenase"/>
    <property type="match status" value="2"/>
</dbReference>
<evidence type="ECO:0000313" key="8">
    <source>
        <dbReference type="EMBL" id="CAH2065361.1"/>
    </source>
</evidence>
<evidence type="ECO:0000256" key="3">
    <source>
        <dbReference type="ARBA" id="ARBA00022737"/>
    </source>
</evidence>
<dbReference type="InterPro" id="IPR015943">
    <property type="entry name" value="WD40/YVTN_repeat-like_dom_sf"/>
</dbReference>
<keyword evidence="2" id="KW-0132">Cell division</keyword>
<dbReference type="InterPro" id="IPR001680">
    <property type="entry name" value="WD40_rpt"/>
</dbReference>
<dbReference type="EMBL" id="OU466861">
    <property type="protein sequence ID" value="CAH2065361.1"/>
    <property type="molecule type" value="Genomic_DNA"/>
</dbReference>
<dbReference type="PROSITE" id="PS50082">
    <property type="entry name" value="WD_REPEATS_2"/>
    <property type="match status" value="1"/>
</dbReference>
<name>A0AAU9SFV1_THLAR</name>
<keyword evidence="4" id="KW-0498">Mitosis</keyword>
<dbReference type="GO" id="GO:0051301">
    <property type="term" value="P:cell division"/>
    <property type="evidence" value="ECO:0007669"/>
    <property type="project" value="UniProtKB-KW"/>
</dbReference>
<comment type="function">
    <text evidence="6">Component of the anaphase promoting complex/cyclosome (APC/C), a cell cycle-regulated E3 ubiquitin-protein ligase complex that controls progression through mitosis and the G1 phase of the cell cycle.</text>
</comment>